<dbReference type="Pfam" id="PF01983">
    <property type="entry name" value="CofC"/>
    <property type="match status" value="1"/>
</dbReference>
<dbReference type="InterPro" id="IPR029044">
    <property type="entry name" value="Nucleotide-diphossugar_trans"/>
</dbReference>
<dbReference type="Proteomes" id="UP000054314">
    <property type="component" value="Unassembled WGS sequence"/>
</dbReference>
<feature type="region of interest" description="Disordered" evidence="5">
    <location>
        <begin position="226"/>
        <end position="254"/>
    </location>
</feature>
<organism evidence="6 7">
    <name type="scientific">Cellulomonas bogoriensis 69B4 = DSM 16987</name>
    <dbReference type="NCBI Taxonomy" id="1386082"/>
    <lineage>
        <taxon>Bacteria</taxon>
        <taxon>Bacillati</taxon>
        <taxon>Actinomycetota</taxon>
        <taxon>Actinomycetes</taxon>
        <taxon>Micrococcales</taxon>
        <taxon>Cellulomonadaceae</taxon>
        <taxon>Cellulomonas</taxon>
    </lineage>
</organism>
<evidence type="ECO:0000256" key="1">
    <source>
        <dbReference type="ARBA" id="ARBA00022679"/>
    </source>
</evidence>
<keyword evidence="3" id="KW-0547">Nucleotide-binding</keyword>
<dbReference type="RefSeq" id="WP_052105130.1">
    <property type="nucleotide sequence ID" value="NZ_AXCZ01000041.1"/>
</dbReference>
<dbReference type="AlphaFoldDB" id="A0A0A0C0J5"/>
<gene>
    <name evidence="6" type="ORF">N869_13720</name>
</gene>
<dbReference type="PANTHER" id="PTHR40392:SF1">
    <property type="entry name" value="2-PHOSPHO-L-LACTATE GUANYLYLTRANSFERASE"/>
    <property type="match status" value="1"/>
</dbReference>
<evidence type="ECO:0000256" key="3">
    <source>
        <dbReference type="ARBA" id="ARBA00022741"/>
    </source>
</evidence>
<comment type="caution">
    <text evidence="6">The sequence shown here is derived from an EMBL/GenBank/DDBJ whole genome shotgun (WGS) entry which is preliminary data.</text>
</comment>
<evidence type="ECO:0000256" key="2">
    <source>
        <dbReference type="ARBA" id="ARBA00022695"/>
    </source>
</evidence>
<proteinExistence type="predicted"/>
<evidence type="ECO:0000256" key="4">
    <source>
        <dbReference type="ARBA" id="ARBA00023134"/>
    </source>
</evidence>
<dbReference type="GO" id="GO:0043814">
    <property type="term" value="F:phospholactate guanylyltransferase activity"/>
    <property type="evidence" value="ECO:0007669"/>
    <property type="project" value="InterPro"/>
</dbReference>
<dbReference type="GO" id="GO:0005525">
    <property type="term" value="F:GTP binding"/>
    <property type="evidence" value="ECO:0007669"/>
    <property type="project" value="UniProtKB-KW"/>
</dbReference>
<evidence type="ECO:0000313" key="7">
    <source>
        <dbReference type="Proteomes" id="UP000054314"/>
    </source>
</evidence>
<dbReference type="NCBIfam" id="TIGR03552">
    <property type="entry name" value="F420_cofC"/>
    <property type="match status" value="1"/>
</dbReference>
<keyword evidence="4" id="KW-0342">GTP-binding</keyword>
<dbReference type="Gene3D" id="3.90.550.10">
    <property type="entry name" value="Spore Coat Polysaccharide Biosynthesis Protein SpsA, Chain A"/>
    <property type="match status" value="1"/>
</dbReference>
<keyword evidence="1 6" id="KW-0808">Transferase</keyword>
<keyword evidence="7" id="KW-1185">Reference proteome</keyword>
<reference evidence="6 7" key="1">
    <citation type="submission" date="2013-08" db="EMBL/GenBank/DDBJ databases">
        <title>Genome sequencing of Cellulomonas bogoriensis 69B4.</title>
        <authorList>
            <person name="Chen F."/>
            <person name="Li Y."/>
            <person name="Wang G."/>
        </authorList>
    </citation>
    <scope>NUCLEOTIDE SEQUENCE [LARGE SCALE GENOMIC DNA]</scope>
    <source>
        <strain evidence="6 7">69B4</strain>
    </source>
</reference>
<dbReference type="EMBL" id="AXCZ01000041">
    <property type="protein sequence ID" value="KGM13477.1"/>
    <property type="molecule type" value="Genomic_DNA"/>
</dbReference>
<protein>
    <submittedName>
        <fullName evidence="6">2-phospho-L-lactate guanylyltransferase</fullName>
    </submittedName>
</protein>
<dbReference type="InterPro" id="IPR002835">
    <property type="entry name" value="CofC"/>
</dbReference>
<evidence type="ECO:0000256" key="5">
    <source>
        <dbReference type="SAM" id="MobiDB-lite"/>
    </source>
</evidence>
<name>A0A0A0C0J5_9CELL</name>
<dbReference type="SUPFAM" id="SSF53448">
    <property type="entry name" value="Nucleotide-diphospho-sugar transferases"/>
    <property type="match status" value="1"/>
</dbReference>
<accession>A0A0A0C0J5</accession>
<sequence>MTSQLTDQDGGGPLVAVVPLRGGGKSRLGAWVQGPAREALVGVVARSVVGALVGSGAVTGVLVVTGDPAVAGTLLGAGPLPGVRVVPEPADVGGLNGAVAFGCAVAAREATRVLVVHADLPALTPQDVRVLTGCPTPVALAPDRHGEGTNALVLDTAVVAAGFGFRFGPGSRARHEEQADRMGAQVTTVDLPGTSSDLDTPQDWWALPQDVRQRVHAGVAARGWDLPPGRGSGPGAPPAAVHDVVEGTPGAGGR</sequence>
<evidence type="ECO:0000313" key="6">
    <source>
        <dbReference type="EMBL" id="KGM13477.1"/>
    </source>
</evidence>
<dbReference type="PANTHER" id="PTHR40392">
    <property type="entry name" value="2-PHOSPHO-L-LACTATE GUANYLYLTRANSFERASE"/>
    <property type="match status" value="1"/>
</dbReference>
<keyword evidence="2 6" id="KW-0548">Nucleotidyltransferase</keyword>